<evidence type="ECO:0000256" key="1">
    <source>
        <dbReference type="ARBA" id="ARBA00005519"/>
    </source>
</evidence>
<feature type="chain" id="PRO_5042118426" evidence="4">
    <location>
        <begin position="18"/>
        <end position="182"/>
    </location>
</feature>
<sequence>MRFIGTALLALALTVAATPVVENSEGGTQAPQTGRSCQGSSRANLSQQVKVSYVLENTLWGESAATSGSQISQVTATNGNPLTWQTTYTWTGGNSNRKSYANLGLRLSVGNTLASIASIPTIWLWTYSFASSGLVADVSYDLWLSETTGTTGASATSTFDVDFIKGILEGFHGCHNPQICWY</sequence>
<dbReference type="PANTHER" id="PTHR34002">
    <property type="entry name" value="BLR1656 PROTEIN"/>
    <property type="match status" value="1"/>
</dbReference>
<organism evidence="5 6">
    <name type="scientific">Mycena albidolilacea</name>
    <dbReference type="NCBI Taxonomy" id="1033008"/>
    <lineage>
        <taxon>Eukaryota</taxon>
        <taxon>Fungi</taxon>
        <taxon>Dikarya</taxon>
        <taxon>Basidiomycota</taxon>
        <taxon>Agaricomycotina</taxon>
        <taxon>Agaricomycetes</taxon>
        <taxon>Agaricomycetidae</taxon>
        <taxon>Agaricales</taxon>
        <taxon>Marasmiineae</taxon>
        <taxon>Mycenaceae</taxon>
        <taxon>Mycena</taxon>
    </lineage>
</organism>
<dbReference type="GO" id="GO:0000272">
    <property type="term" value="P:polysaccharide catabolic process"/>
    <property type="evidence" value="ECO:0007669"/>
    <property type="project" value="UniProtKB-KW"/>
</dbReference>
<keyword evidence="6" id="KW-1185">Reference proteome</keyword>
<keyword evidence="2" id="KW-0119">Carbohydrate metabolism</keyword>
<gene>
    <name evidence="5" type="ORF">DFH08DRAFT_1002057</name>
</gene>
<dbReference type="EMBL" id="JARIHO010000019">
    <property type="protein sequence ID" value="KAJ7347291.1"/>
    <property type="molecule type" value="Genomic_DNA"/>
</dbReference>
<evidence type="ECO:0000313" key="6">
    <source>
        <dbReference type="Proteomes" id="UP001218218"/>
    </source>
</evidence>
<dbReference type="AlphaFoldDB" id="A0AAD7ES15"/>
<keyword evidence="2" id="KW-0624">Polysaccharide degradation</keyword>
<evidence type="ECO:0000256" key="4">
    <source>
        <dbReference type="SAM" id="SignalP"/>
    </source>
</evidence>
<keyword evidence="2" id="KW-0378">Hydrolase</keyword>
<dbReference type="InterPro" id="IPR013319">
    <property type="entry name" value="GH11/12"/>
</dbReference>
<evidence type="ECO:0000256" key="3">
    <source>
        <dbReference type="SAM" id="MobiDB-lite"/>
    </source>
</evidence>
<reference evidence="5" key="1">
    <citation type="submission" date="2023-03" db="EMBL/GenBank/DDBJ databases">
        <title>Massive genome expansion in bonnet fungi (Mycena s.s.) driven by repeated elements and novel gene families across ecological guilds.</title>
        <authorList>
            <consortium name="Lawrence Berkeley National Laboratory"/>
            <person name="Harder C.B."/>
            <person name="Miyauchi S."/>
            <person name="Viragh M."/>
            <person name="Kuo A."/>
            <person name="Thoen E."/>
            <person name="Andreopoulos B."/>
            <person name="Lu D."/>
            <person name="Skrede I."/>
            <person name="Drula E."/>
            <person name="Henrissat B."/>
            <person name="Morin E."/>
            <person name="Kohler A."/>
            <person name="Barry K."/>
            <person name="LaButti K."/>
            <person name="Morin E."/>
            <person name="Salamov A."/>
            <person name="Lipzen A."/>
            <person name="Mereny Z."/>
            <person name="Hegedus B."/>
            <person name="Baldrian P."/>
            <person name="Stursova M."/>
            <person name="Weitz H."/>
            <person name="Taylor A."/>
            <person name="Grigoriev I.V."/>
            <person name="Nagy L.G."/>
            <person name="Martin F."/>
            <person name="Kauserud H."/>
        </authorList>
    </citation>
    <scope>NUCLEOTIDE SEQUENCE</scope>
    <source>
        <strain evidence="5">CBHHK002</strain>
    </source>
</reference>
<keyword evidence="4" id="KW-0732">Signal</keyword>
<dbReference type="PANTHER" id="PTHR34002:SF9">
    <property type="entry name" value="XYLOGLUCAN-SPECIFIC ENDO-BETA-1,4-GLUCANASE A"/>
    <property type="match status" value="1"/>
</dbReference>
<keyword evidence="2" id="KW-0326">Glycosidase</keyword>
<evidence type="ECO:0000313" key="5">
    <source>
        <dbReference type="EMBL" id="KAJ7347291.1"/>
    </source>
</evidence>
<proteinExistence type="inferred from homology"/>
<evidence type="ECO:0000256" key="2">
    <source>
        <dbReference type="RuleBase" id="RU361163"/>
    </source>
</evidence>
<dbReference type="SUPFAM" id="SSF49899">
    <property type="entry name" value="Concanavalin A-like lectins/glucanases"/>
    <property type="match status" value="1"/>
</dbReference>
<dbReference type="GO" id="GO:0008810">
    <property type="term" value="F:cellulase activity"/>
    <property type="evidence" value="ECO:0007669"/>
    <property type="project" value="InterPro"/>
</dbReference>
<dbReference type="Pfam" id="PF01670">
    <property type="entry name" value="Glyco_hydro_12"/>
    <property type="match status" value="1"/>
</dbReference>
<name>A0AAD7ES15_9AGAR</name>
<feature type="region of interest" description="Disordered" evidence="3">
    <location>
        <begin position="22"/>
        <end position="41"/>
    </location>
</feature>
<comment type="caution">
    <text evidence="5">The sequence shown here is derived from an EMBL/GenBank/DDBJ whole genome shotgun (WGS) entry which is preliminary data.</text>
</comment>
<dbReference type="InterPro" id="IPR013320">
    <property type="entry name" value="ConA-like_dom_sf"/>
</dbReference>
<protein>
    <submittedName>
        <fullName evidence="5">Concanavalin A-like lectin/glucanase domain-containing protein</fullName>
    </submittedName>
</protein>
<feature type="signal peptide" evidence="4">
    <location>
        <begin position="1"/>
        <end position="17"/>
    </location>
</feature>
<accession>A0AAD7ES15</accession>
<dbReference type="Gene3D" id="2.60.120.180">
    <property type="match status" value="1"/>
</dbReference>
<dbReference type="InterPro" id="IPR002594">
    <property type="entry name" value="GH12"/>
</dbReference>
<dbReference type="Proteomes" id="UP001218218">
    <property type="component" value="Unassembled WGS sequence"/>
</dbReference>
<comment type="similarity">
    <text evidence="1 2">Belongs to the glycosyl hydrolase 12 (cellulase H) family.</text>
</comment>
<feature type="compositionally biased region" description="Polar residues" evidence="3">
    <location>
        <begin position="25"/>
        <end position="41"/>
    </location>
</feature>